<reference evidence="7" key="1">
    <citation type="journal article" date="2022" name="ISME J.">
        <title>Identification of active gaseous-alkane degraders at natural gas seeps.</title>
        <authorList>
            <person name="Farhan Ul Haque M."/>
            <person name="Hernandez M."/>
            <person name="Crombie A.T."/>
            <person name="Murrell J.C."/>
        </authorList>
    </citation>
    <scope>NUCLEOTIDE SEQUENCE</scope>
    <source>
        <strain evidence="7">PC2</strain>
    </source>
</reference>
<keyword evidence="4" id="KW-0378">Hydrolase</keyword>
<evidence type="ECO:0000256" key="5">
    <source>
        <dbReference type="ARBA" id="ARBA00023316"/>
    </source>
</evidence>
<evidence type="ECO:0000313" key="7">
    <source>
        <dbReference type="EMBL" id="MCI4683973.1"/>
    </source>
</evidence>
<evidence type="ECO:0000256" key="4">
    <source>
        <dbReference type="ARBA" id="ARBA00022801"/>
    </source>
</evidence>
<accession>A0ABS9Z8M9</accession>
<dbReference type="Gene3D" id="3.40.80.10">
    <property type="entry name" value="Peptidoglycan recognition protein-like"/>
    <property type="match status" value="1"/>
</dbReference>
<dbReference type="InterPro" id="IPR036505">
    <property type="entry name" value="Amidase/PGRP_sf"/>
</dbReference>
<dbReference type="Pfam" id="PF01471">
    <property type="entry name" value="PG_binding_1"/>
    <property type="match status" value="1"/>
</dbReference>
<dbReference type="PANTHER" id="PTHR30417:SF1">
    <property type="entry name" value="N-ACETYLMURAMOYL-L-ALANINE AMIDASE AMID"/>
    <property type="match status" value="1"/>
</dbReference>
<comment type="caution">
    <text evidence="7">The sequence shown here is derived from an EMBL/GenBank/DDBJ whole genome shotgun (WGS) entry which is preliminary data.</text>
</comment>
<dbReference type="EC" id="3.5.1.28" evidence="3"/>
<dbReference type="Pfam" id="PF01510">
    <property type="entry name" value="Amidase_2"/>
    <property type="match status" value="1"/>
</dbReference>
<protein>
    <recommendedName>
        <fullName evidence="3">N-acetylmuramoyl-L-alanine amidase</fullName>
        <ecNumber evidence="3">3.5.1.28</ecNumber>
    </recommendedName>
</protein>
<keyword evidence="5" id="KW-0961">Cell wall biogenesis/degradation</keyword>
<dbReference type="InterPro" id="IPR002502">
    <property type="entry name" value="Amidase_domain"/>
</dbReference>
<dbReference type="EMBL" id="JAIVFP010000001">
    <property type="protein sequence ID" value="MCI4683973.1"/>
    <property type="molecule type" value="Genomic_DNA"/>
</dbReference>
<evidence type="ECO:0000256" key="3">
    <source>
        <dbReference type="ARBA" id="ARBA00011901"/>
    </source>
</evidence>
<dbReference type="Gene3D" id="1.10.101.10">
    <property type="entry name" value="PGBD-like superfamily/PGBD"/>
    <property type="match status" value="1"/>
</dbReference>
<gene>
    <name evidence="7" type="ORF">K2U94_14605</name>
</gene>
<keyword evidence="8" id="KW-1185">Reference proteome</keyword>
<dbReference type="Proteomes" id="UP001139104">
    <property type="component" value="Unassembled WGS sequence"/>
</dbReference>
<organism evidence="7 8">
    <name type="scientific">Candidatus Rhodoblastus alkanivorans</name>
    <dbReference type="NCBI Taxonomy" id="2954117"/>
    <lineage>
        <taxon>Bacteria</taxon>
        <taxon>Pseudomonadati</taxon>
        <taxon>Pseudomonadota</taxon>
        <taxon>Alphaproteobacteria</taxon>
        <taxon>Hyphomicrobiales</taxon>
        <taxon>Rhodoblastaceae</taxon>
        <taxon>Rhodoblastus</taxon>
    </lineage>
</organism>
<evidence type="ECO:0000256" key="2">
    <source>
        <dbReference type="ARBA" id="ARBA00007553"/>
    </source>
</evidence>
<feature type="domain" description="N-acetylmuramoyl-L-alanine amidase" evidence="6">
    <location>
        <begin position="14"/>
        <end position="150"/>
    </location>
</feature>
<evidence type="ECO:0000256" key="1">
    <source>
        <dbReference type="ARBA" id="ARBA00001561"/>
    </source>
</evidence>
<dbReference type="PANTHER" id="PTHR30417">
    <property type="entry name" value="N-ACETYLMURAMOYL-L-ALANINE AMIDASE AMID"/>
    <property type="match status" value="1"/>
</dbReference>
<proteinExistence type="inferred from homology"/>
<comment type="similarity">
    <text evidence="2">Belongs to the N-acetylmuramoyl-L-alanine amidase 2 family.</text>
</comment>
<dbReference type="InterPro" id="IPR036365">
    <property type="entry name" value="PGBD-like_sf"/>
</dbReference>
<evidence type="ECO:0000259" key="6">
    <source>
        <dbReference type="SMART" id="SM00644"/>
    </source>
</evidence>
<dbReference type="InterPro" id="IPR002477">
    <property type="entry name" value="Peptidoglycan-bd-like"/>
</dbReference>
<evidence type="ECO:0000313" key="8">
    <source>
        <dbReference type="Proteomes" id="UP001139104"/>
    </source>
</evidence>
<dbReference type="RefSeq" id="WP_243067889.1">
    <property type="nucleotide sequence ID" value="NZ_JAIVFK010000054.1"/>
</dbReference>
<dbReference type="CDD" id="cd06583">
    <property type="entry name" value="PGRP"/>
    <property type="match status" value="1"/>
</dbReference>
<sequence>MSPDSPLAGKFHPSPNHGARLGSPTDIIVLHYTGMPTGEAALELLCAPDSQVSCHYVIWEDGRIWQLVPESRRAWHAGKSFWAGEKDLNSRSIGIELVHPGHRGGSPPYAQAQIAATIALVRDISDRLKIRPERILAHSDIAPARKRDPGEFFPWDRLNAAGLGHWAAAAPIRPGPAYEQGAMGPPVAALQSLLAAYGYEVAPSGAYDEATRDAIAAFQRHFRPEKVDGIADLSTVETLRNLLQSLPGAAA</sequence>
<dbReference type="SMART" id="SM00644">
    <property type="entry name" value="Ami_2"/>
    <property type="match status" value="1"/>
</dbReference>
<comment type="catalytic activity">
    <reaction evidence="1">
        <text>Hydrolyzes the link between N-acetylmuramoyl residues and L-amino acid residues in certain cell-wall glycopeptides.</text>
        <dbReference type="EC" id="3.5.1.28"/>
    </reaction>
</comment>
<dbReference type="InterPro" id="IPR051206">
    <property type="entry name" value="NAMLAA_amidase_2"/>
</dbReference>
<dbReference type="InterPro" id="IPR036366">
    <property type="entry name" value="PGBDSf"/>
</dbReference>
<dbReference type="SUPFAM" id="SSF55846">
    <property type="entry name" value="N-acetylmuramoyl-L-alanine amidase-like"/>
    <property type="match status" value="1"/>
</dbReference>
<name>A0ABS9Z8M9_9HYPH</name>
<dbReference type="SUPFAM" id="SSF47090">
    <property type="entry name" value="PGBD-like"/>
    <property type="match status" value="1"/>
</dbReference>